<feature type="compositionally biased region" description="Basic and acidic residues" evidence="1">
    <location>
        <begin position="55"/>
        <end position="71"/>
    </location>
</feature>
<protein>
    <submittedName>
        <fullName evidence="2">Uncharacterized protein</fullName>
    </submittedName>
</protein>
<feature type="compositionally biased region" description="Basic and acidic residues" evidence="1">
    <location>
        <begin position="89"/>
        <end position="102"/>
    </location>
</feature>
<sequence>MRRRGTVPSDAENQEVVNTEVEQESTHAESAPAETQNSEASSEPETKAVISDSGEVVHVKVDKSKEESKDADSDDESDEDRKPKRGKEARREQLERDLEEDNRVIRELVAKRNETRAYRQQLELDAQNESTFQPVQPQSQQLPTIDQITEMENPETGDFFTEFEAKAVLQNLQLQQRLDNMQQAQEQAAYKAQVEASRSDLSYKADMALRDFPEFDPESDQYDEHLDKAVDGYLQSVLVYDQNGDVIGSKTDVYQLYKSFHKDGEAPKQRAVINDAGDFRGGGTRIVKPFAKLTTEEKEEYLRRQGHDI</sequence>
<feature type="compositionally biased region" description="Polar residues" evidence="1">
    <location>
        <begin position="33"/>
        <end position="43"/>
    </location>
</feature>
<name>A0A8S5NDT5_9CAUD</name>
<accession>A0A8S5NDT5</accession>
<proteinExistence type="predicted"/>
<reference evidence="2" key="1">
    <citation type="journal article" date="2021" name="Proc. Natl. Acad. Sci. U.S.A.">
        <title>A Catalog of Tens of Thousands of Viruses from Human Metagenomes Reveals Hidden Associations with Chronic Diseases.</title>
        <authorList>
            <person name="Tisza M.J."/>
            <person name="Buck C.B."/>
        </authorList>
    </citation>
    <scope>NUCLEOTIDE SEQUENCE</scope>
    <source>
        <strain evidence="2">CtEFi15</strain>
    </source>
</reference>
<evidence type="ECO:0000313" key="2">
    <source>
        <dbReference type="EMBL" id="DAD92793.1"/>
    </source>
</evidence>
<organism evidence="2">
    <name type="scientific">Siphoviridae sp. ctEFi15</name>
    <dbReference type="NCBI Taxonomy" id="2826204"/>
    <lineage>
        <taxon>Viruses</taxon>
        <taxon>Duplodnaviria</taxon>
        <taxon>Heunggongvirae</taxon>
        <taxon>Uroviricota</taxon>
        <taxon>Caudoviricetes</taxon>
    </lineage>
</organism>
<feature type="region of interest" description="Disordered" evidence="1">
    <location>
        <begin position="1"/>
        <end position="102"/>
    </location>
</feature>
<evidence type="ECO:0000256" key="1">
    <source>
        <dbReference type="SAM" id="MobiDB-lite"/>
    </source>
</evidence>
<dbReference type="EMBL" id="BK015144">
    <property type="protein sequence ID" value="DAD92793.1"/>
    <property type="molecule type" value="Genomic_DNA"/>
</dbReference>